<keyword evidence="5 12" id="KW-0235">DNA replication</keyword>
<dbReference type="Gene3D" id="3.90.580.10">
    <property type="entry name" value="Zinc finger, CHC2-type domain"/>
    <property type="match status" value="1"/>
</dbReference>
<dbReference type="InterPro" id="IPR006171">
    <property type="entry name" value="TOPRIM_dom"/>
</dbReference>
<dbReference type="GO" id="GO:0008270">
    <property type="term" value="F:zinc ion binding"/>
    <property type="evidence" value="ECO:0007669"/>
    <property type="project" value="UniProtKB-UniRule"/>
</dbReference>
<proteinExistence type="inferred from homology"/>
<comment type="caution">
    <text evidence="16">The sequence shown here is derived from an EMBL/GenBank/DDBJ whole genome shotgun (WGS) entry which is preliminary data.</text>
</comment>
<dbReference type="Proteomes" id="UP000444174">
    <property type="component" value="Unassembled WGS sequence"/>
</dbReference>
<dbReference type="InterPro" id="IPR030846">
    <property type="entry name" value="DnaG_bac"/>
</dbReference>
<dbReference type="InterPro" id="IPR050219">
    <property type="entry name" value="DnaG_primase"/>
</dbReference>
<keyword evidence="11 12" id="KW-0804">Transcription</keyword>
<evidence type="ECO:0000256" key="4">
    <source>
        <dbReference type="ARBA" id="ARBA00022695"/>
    </source>
</evidence>
<evidence type="ECO:0000256" key="5">
    <source>
        <dbReference type="ARBA" id="ARBA00022705"/>
    </source>
</evidence>
<comment type="catalytic activity">
    <reaction evidence="12">
        <text>ssDNA + n NTP = ssDNA/pppN(pN)n-1 hybrid + (n-1) diphosphate.</text>
        <dbReference type="EC" id="2.7.7.101"/>
    </reaction>
</comment>
<evidence type="ECO:0000313" key="17">
    <source>
        <dbReference type="Proteomes" id="UP000444174"/>
    </source>
</evidence>
<feature type="coiled-coil region" evidence="13">
    <location>
        <begin position="585"/>
        <end position="612"/>
    </location>
</feature>
<evidence type="ECO:0000256" key="2">
    <source>
        <dbReference type="ARBA" id="ARBA00022515"/>
    </source>
</evidence>
<name>A0A843YGF7_9RHOB</name>
<comment type="similarity">
    <text evidence="12">Belongs to the DnaG primase family.</text>
</comment>
<dbReference type="FunFam" id="3.90.980.10:FF:000001">
    <property type="entry name" value="DNA primase"/>
    <property type="match status" value="1"/>
</dbReference>
<evidence type="ECO:0000256" key="10">
    <source>
        <dbReference type="ARBA" id="ARBA00023125"/>
    </source>
</evidence>
<evidence type="ECO:0000259" key="15">
    <source>
        <dbReference type="PROSITE" id="PS50880"/>
    </source>
</evidence>
<dbReference type="Gene3D" id="3.90.980.10">
    <property type="entry name" value="DNA primase, catalytic core, N-terminal domain"/>
    <property type="match status" value="1"/>
</dbReference>
<comment type="function">
    <text evidence="12">RNA polymerase that catalyzes the synthesis of short RNA molecules used as primers for DNA polymerase during DNA replication.</text>
</comment>
<protein>
    <recommendedName>
        <fullName evidence="12">DNA primase</fullName>
        <ecNumber evidence="12">2.7.7.101</ecNumber>
    </recommendedName>
</protein>
<feature type="zinc finger region" description="CHC2-type" evidence="12">
    <location>
        <begin position="43"/>
        <end position="67"/>
    </location>
</feature>
<keyword evidence="13" id="KW-0175">Coiled coil</keyword>
<keyword evidence="9" id="KW-0460">Magnesium</keyword>
<keyword evidence="10 12" id="KW-0238">DNA-binding</keyword>
<dbReference type="GO" id="GO:0003899">
    <property type="term" value="F:DNA-directed RNA polymerase activity"/>
    <property type="evidence" value="ECO:0007669"/>
    <property type="project" value="UniProtKB-UniRule"/>
</dbReference>
<evidence type="ECO:0000313" key="16">
    <source>
        <dbReference type="EMBL" id="MQQ08898.1"/>
    </source>
</evidence>
<keyword evidence="7 12" id="KW-0863">Zinc-finger</keyword>
<dbReference type="EMBL" id="WIBF01000005">
    <property type="protein sequence ID" value="MQQ08898.1"/>
    <property type="molecule type" value="Genomic_DNA"/>
</dbReference>
<dbReference type="Pfam" id="PF01807">
    <property type="entry name" value="Zn_ribbon_DnaG"/>
    <property type="match status" value="1"/>
</dbReference>
<sequence>MALPPGFLDELRNRISLSDVVGRKVTWDQRKSQTAKGDYWACCPFHHEKSPSFHVDDRKGYYYCFSCQAKGDALTFVRETENVGFMEAVEILATEAGMEIPKRDPRAQQQQDRRALLAEVMEQAVQYFRLQLRTGRAAEARAYLERRGLSPEAQERWEIGFAPEGWQNLWDALRAKNVPEDLIIAAGLAKPSNKGGKPYDTFRNRIMFPIRDARRRAIAFGGRAMDPNDNAKYLNSPETELFDKGRSLYNHGPARAASGREAPLIVAEGYMDVIALSEGGFTASVAPLGTAVTENQLQMLWKMSDEPIIALDGDKAGIRAAMRLIDMALPQLEAGKSLRFAIMPDGKDPDDMIRAEGAEAVQAVLDQAIPMVRLLWQRETEGKVFDSPERKAALDKALREKIKLIRDPSIRKHYGEDIKELRWQLFRGNRSGGQGGTFTPRAKQSGGFRDGARAPWRGAPAGPASTTRASLLTNADERAFAQMREAVVLATLIATPTVIVEYESNLERLDCQDADNALLRDLVLRVGIDAPDRLREEIDYNLGPHALENLMGLRHVAISAGARNPGDEETARLVLAEEFAKLESARGLDVELAEATDDIRALEDEAVTWRLSQAAEARNKAVRSESEDRANYDVADNGVRLNREERDSFGALLDRIGFAKK</sequence>
<dbReference type="SUPFAM" id="SSF56731">
    <property type="entry name" value="DNA primase core"/>
    <property type="match status" value="1"/>
</dbReference>
<dbReference type="GO" id="GO:0006269">
    <property type="term" value="P:DNA replication, synthesis of primer"/>
    <property type="evidence" value="ECO:0007669"/>
    <property type="project" value="UniProtKB-UniRule"/>
</dbReference>
<dbReference type="InterPro" id="IPR002694">
    <property type="entry name" value="Znf_CHC2"/>
</dbReference>
<dbReference type="InterPro" id="IPR006295">
    <property type="entry name" value="DNA_primase_DnaG"/>
</dbReference>
<feature type="compositionally biased region" description="Low complexity" evidence="14">
    <location>
        <begin position="453"/>
        <end position="464"/>
    </location>
</feature>
<dbReference type="CDD" id="cd03364">
    <property type="entry name" value="TOPRIM_DnaG_primases"/>
    <property type="match status" value="1"/>
</dbReference>
<dbReference type="HAMAP" id="MF_00974">
    <property type="entry name" value="DNA_primase_DnaG"/>
    <property type="match status" value="1"/>
</dbReference>
<reference evidence="16 17" key="1">
    <citation type="submission" date="2019-10" db="EMBL/GenBank/DDBJ databases">
        <title>Epibacterium sp. nov., isolated from seawater.</title>
        <authorList>
            <person name="Zhang X."/>
            <person name="Li N."/>
        </authorList>
    </citation>
    <scope>NUCLEOTIDE SEQUENCE [LARGE SCALE GENOMIC DNA]</scope>
    <source>
        <strain evidence="16 17">SM1979</strain>
    </source>
</reference>
<keyword evidence="17" id="KW-1185">Reference proteome</keyword>
<dbReference type="GO" id="GO:0003677">
    <property type="term" value="F:DNA binding"/>
    <property type="evidence" value="ECO:0007669"/>
    <property type="project" value="UniProtKB-KW"/>
</dbReference>
<evidence type="ECO:0000256" key="12">
    <source>
        <dbReference type="HAMAP-Rule" id="MF_00974"/>
    </source>
</evidence>
<dbReference type="EC" id="2.7.7.101" evidence="12"/>
<dbReference type="InterPro" id="IPR037068">
    <property type="entry name" value="DNA_primase_core_N_sf"/>
</dbReference>
<dbReference type="SMART" id="SM00493">
    <property type="entry name" value="TOPRIM"/>
    <property type="match status" value="1"/>
</dbReference>
<evidence type="ECO:0000256" key="11">
    <source>
        <dbReference type="ARBA" id="ARBA00023163"/>
    </source>
</evidence>
<feature type="region of interest" description="Disordered" evidence="14">
    <location>
        <begin position="433"/>
        <end position="466"/>
    </location>
</feature>
<dbReference type="PANTHER" id="PTHR30313">
    <property type="entry name" value="DNA PRIMASE"/>
    <property type="match status" value="1"/>
</dbReference>
<dbReference type="GO" id="GO:0005737">
    <property type="term" value="C:cytoplasm"/>
    <property type="evidence" value="ECO:0007669"/>
    <property type="project" value="TreeGrafter"/>
</dbReference>
<evidence type="ECO:0000256" key="14">
    <source>
        <dbReference type="SAM" id="MobiDB-lite"/>
    </source>
</evidence>
<dbReference type="PANTHER" id="PTHR30313:SF2">
    <property type="entry name" value="DNA PRIMASE"/>
    <property type="match status" value="1"/>
</dbReference>
<dbReference type="GO" id="GO:0000428">
    <property type="term" value="C:DNA-directed RNA polymerase complex"/>
    <property type="evidence" value="ECO:0007669"/>
    <property type="project" value="UniProtKB-KW"/>
</dbReference>
<evidence type="ECO:0000256" key="9">
    <source>
        <dbReference type="ARBA" id="ARBA00022842"/>
    </source>
</evidence>
<dbReference type="RefSeq" id="WP_153215833.1">
    <property type="nucleotide sequence ID" value="NZ_WIBF01000005.1"/>
</dbReference>
<dbReference type="AlphaFoldDB" id="A0A843YGF7"/>
<dbReference type="Gene3D" id="3.40.1360.10">
    <property type="match status" value="1"/>
</dbReference>
<gene>
    <name evidence="12" type="primary">dnaG</name>
    <name evidence="16" type="ORF">GFB49_10570</name>
</gene>
<evidence type="ECO:0000256" key="7">
    <source>
        <dbReference type="ARBA" id="ARBA00022771"/>
    </source>
</evidence>
<keyword evidence="1 12" id="KW-0240">DNA-directed RNA polymerase</keyword>
<dbReference type="PROSITE" id="PS50880">
    <property type="entry name" value="TOPRIM"/>
    <property type="match status" value="1"/>
</dbReference>
<dbReference type="SMART" id="SM00400">
    <property type="entry name" value="ZnF_CHCC"/>
    <property type="match status" value="1"/>
</dbReference>
<keyword evidence="2 12" id="KW-0639">Primosome</keyword>
<dbReference type="InterPro" id="IPR013264">
    <property type="entry name" value="DNAG_N"/>
</dbReference>
<dbReference type="NCBIfam" id="TIGR01391">
    <property type="entry name" value="dnaG"/>
    <property type="match status" value="1"/>
</dbReference>
<keyword evidence="8 12" id="KW-0862">Zinc</keyword>
<keyword evidence="6 12" id="KW-0479">Metal-binding</keyword>
<evidence type="ECO:0000256" key="8">
    <source>
        <dbReference type="ARBA" id="ARBA00022833"/>
    </source>
</evidence>
<dbReference type="InterPro" id="IPR034151">
    <property type="entry name" value="TOPRIM_DnaG_bac"/>
</dbReference>
<keyword evidence="4 12" id="KW-0548">Nucleotidyltransferase</keyword>
<comment type="domain">
    <text evidence="12">Contains an N-terminal zinc-binding domain, a central core domain that contains the primase activity, and a C-terminal DnaB-binding domain.</text>
</comment>
<accession>A0A843YGF7</accession>
<comment type="cofactor">
    <cofactor evidence="12">
        <name>Zn(2+)</name>
        <dbReference type="ChEBI" id="CHEBI:29105"/>
    </cofactor>
    <text evidence="12">Binds 1 zinc ion per monomer.</text>
</comment>
<feature type="domain" description="Toprim" evidence="15">
    <location>
        <begin position="262"/>
        <end position="344"/>
    </location>
</feature>
<comment type="subunit">
    <text evidence="12">Monomer. Interacts with DnaB.</text>
</comment>
<keyword evidence="3 12" id="KW-0808">Transferase</keyword>
<dbReference type="Pfam" id="PF13155">
    <property type="entry name" value="Toprim_2"/>
    <property type="match status" value="1"/>
</dbReference>
<dbReference type="SUPFAM" id="SSF57783">
    <property type="entry name" value="Zinc beta-ribbon"/>
    <property type="match status" value="1"/>
</dbReference>
<dbReference type="InterPro" id="IPR036977">
    <property type="entry name" value="DNA_primase_Znf_CHC2"/>
</dbReference>
<evidence type="ECO:0000256" key="3">
    <source>
        <dbReference type="ARBA" id="ARBA00022679"/>
    </source>
</evidence>
<dbReference type="FunFam" id="3.40.1360.10:FF:000002">
    <property type="entry name" value="DNA primase"/>
    <property type="match status" value="1"/>
</dbReference>
<organism evidence="16 17">
    <name type="scientific">Tritonibacter litoralis</name>
    <dbReference type="NCBI Taxonomy" id="2662264"/>
    <lineage>
        <taxon>Bacteria</taxon>
        <taxon>Pseudomonadati</taxon>
        <taxon>Pseudomonadota</taxon>
        <taxon>Alphaproteobacteria</taxon>
        <taxon>Rhodobacterales</taxon>
        <taxon>Paracoccaceae</taxon>
        <taxon>Tritonibacter</taxon>
    </lineage>
</organism>
<dbReference type="Pfam" id="PF08275">
    <property type="entry name" value="DNAG_N"/>
    <property type="match status" value="1"/>
</dbReference>
<evidence type="ECO:0000256" key="1">
    <source>
        <dbReference type="ARBA" id="ARBA00022478"/>
    </source>
</evidence>
<evidence type="ECO:0000256" key="13">
    <source>
        <dbReference type="SAM" id="Coils"/>
    </source>
</evidence>
<evidence type="ECO:0000256" key="6">
    <source>
        <dbReference type="ARBA" id="ARBA00022723"/>
    </source>
</evidence>
<dbReference type="GO" id="GO:1990077">
    <property type="term" value="C:primosome complex"/>
    <property type="evidence" value="ECO:0007669"/>
    <property type="project" value="UniProtKB-KW"/>
</dbReference>